<proteinExistence type="predicted"/>
<dbReference type="EMBL" id="LR797413">
    <property type="protein sequence ID" value="CAB4214474.1"/>
    <property type="molecule type" value="Genomic_DNA"/>
</dbReference>
<dbReference type="GO" id="GO:0004519">
    <property type="term" value="F:endonuclease activity"/>
    <property type="evidence" value="ECO:0007669"/>
    <property type="project" value="UniProtKB-KW"/>
</dbReference>
<feature type="domain" description="HNH" evidence="1">
    <location>
        <begin position="62"/>
        <end position="108"/>
    </location>
</feature>
<organism evidence="3">
    <name type="scientific">uncultured Caudovirales phage</name>
    <dbReference type="NCBI Taxonomy" id="2100421"/>
    <lineage>
        <taxon>Viruses</taxon>
        <taxon>Duplodnaviria</taxon>
        <taxon>Heunggongvirae</taxon>
        <taxon>Uroviricota</taxon>
        <taxon>Caudoviricetes</taxon>
        <taxon>Peduoviridae</taxon>
        <taxon>Maltschvirus</taxon>
        <taxon>Maltschvirus maltsch</taxon>
    </lineage>
</organism>
<reference evidence="3" key="1">
    <citation type="submission" date="2020-05" db="EMBL/GenBank/DDBJ databases">
        <authorList>
            <person name="Chiriac C."/>
            <person name="Salcher M."/>
            <person name="Ghai R."/>
            <person name="Kavagutti S V."/>
        </authorList>
    </citation>
    <scope>NUCLEOTIDE SEQUENCE</scope>
</reference>
<keyword evidence="3" id="KW-0255">Endonuclease</keyword>
<dbReference type="InterPro" id="IPR002711">
    <property type="entry name" value="HNH"/>
</dbReference>
<keyword evidence="3" id="KW-0378">Hydrolase</keyword>
<dbReference type="Pfam" id="PF01844">
    <property type="entry name" value="HNH"/>
    <property type="match status" value="1"/>
</dbReference>
<sequence length="143" mass="16265">MPTYPSNSKCGELGCKEPRSKLNSYCPKHGGKEYTTNIEDNIYRSAVWKSIRGRQISKQPLCQSCLLRGMVSQAEHIDHVFPHRQIGGQAFTHNLFQSLCQPCHSYKTGQEKQGSFEHYKQDGLVVYGVQDYAVIWNNQNING</sequence>
<dbReference type="GO" id="GO:0003676">
    <property type="term" value="F:nucleic acid binding"/>
    <property type="evidence" value="ECO:0007669"/>
    <property type="project" value="InterPro"/>
</dbReference>
<gene>
    <name evidence="2" type="ORF">UFOVP1102_25</name>
    <name evidence="3" type="ORF">UFOVP1463_48</name>
</gene>
<keyword evidence="3" id="KW-0540">Nuclease</keyword>
<dbReference type="GO" id="GO:0008270">
    <property type="term" value="F:zinc ion binding"/>
    <property type="evidence" value="ECO:0007669"/>
    <property type="project" value="InterPro"/>
</dbReference>
<name>A0A6J5SJ94_9CAUD</name>
<evidence type="ECO:0000259" key="1">
    <source>
        <dbReference type="Pfam" id="PF01844"/>
    </source>
</evidence>
<evidence type="ECO:0000313" key="2">
    <source>
        <dbReference type="EMBL" id="CAB4183987.1"/>
    </source>
</evidence>
<accession>A0A6J5SJ94</accession>
<dbReference type="Gene3D" id="1.10.30.50">
    <property type="match status" value="1"/>
</dbReference>
<protein>
    <submittedName>
        <fullName evidence="3">McrA Restriction endonuclease</fullName>
    </submittedName>
</protein>
<dbReference type="EMBL" id="LR797053">
    <property type="protein sequence ID" value="CAB4183987.1"/>
    <property type="molecule type" value="Genomic_DNA"/>
</dbReference>
<evidence type="ECO:0000313" key="3">
    <source>
        <dbReference type="EMBL" id="CAB4214474.1"/>
    </source>
</evidence>